<evidence type="ECO:0000259" key="1">
    <source>
        <dbReference type="Pfam" id="PF00149"/>
    </source>
</evidence>
<protein>
    <submittedName>
        <fullName evidence="2">Calcineurin-like phosphoesterase</fullName>
    </submittedName>
</protein>
<dbReference type="InterPro" id="IPR004843">
    <property type="entry name" value="Calcineurin-like_PHP"/>
</dbReference>
<organism evidence="2">
    <name type="scientific">Pithovirus LCPAC401</name>
    <dbReference type="NCBI Taxonomy" id="2506595"/>
    <lineage>
        <taxon>Viruses</taxon>
        <taxon>Pithoviruses</taxon>
    </lineage>
</organism>
<dbReference type="EMBL" id="MK500579">
    <property type="protein sequence ID" value="QBK92616.1"/>
    <property type="molecule type" value="Genomic_DNA"/>
</dbReference>
<reference evidence="2" key="1">
    <citation type="journal article" date="2019" name="MBio">
        <title>Virus Genomes from Deep Sea Sediments Expand the Ocean Megavirome and Support Independent Origins of Viral Gigantism.</title>
        <authorList>
            <person name="Backstrom D."/>
            <person name="Yutin N."/>
            <person name="Jorgensen S.L."/>
            <person name="Dharamshi J."/>
            <person name="Homa F."/>
            <person name="Zaremba-Niedwiedzka K."/>
            <person name="Spang A."/>
            <person name="Wolf Y.I."/>
            <person name="Koonin E.V."/>
            <person name="Ettema T.J."/>
        </authorList>
    </citation>
    <scope>NUCLEOTIDE SEQUENCE</scope>
</reference>
<dbReference type="GO" id="GO:0016787">
    <property type="term" value="F:hydrolase activity"/>
    <property type="evidence" value="ECO:0007669"/>
    <property type="project" value="InterPro"/>
</dbReference>
<proteinExistence type="predicted"/>
<dbReference type="Gene3D" id="3.60.21.10">
    <property type="match status" value="1"/>
</dbReference>
<gene>
    <name evidence="2" type="ORF">LCPAC401_02540</name>
</gene>
<sequence>MFNFKIKHRVIKMRIKLVSDIHLERNDLQKSYVKALPYIEGEITVCVLAGDIGELNSPGYPEILIDARNKYNHVLLVAGNHEMRGHDIMEIHRYLDKLCKETGCIYLNRSSTIIDGIEFVGATLWVHVDDDMIIEASDHLFREFNSTTIGHRILNVSELNKMNHDDIEYISSRIENSLNIIVVTHYPLSRLMCGIKNRKSQFYCNDLDVLAAKALACFSGHTHLSVRHLNMFSNSKGHSGQLTLFDEDFELVI</sequence>
<accession>A0A481ZAF9</accession>
<evidence type="ECO:0000313" key="2">
    <source>
        <dbReference type="EMBL" id="QBK92616.1"/>
    </source>
</evidence>
<dbReference type="Pfam" id="PF00149">
    <property type="entry name" value="Metallophos"/>
    <property type="match status" value="1"/>
</dbReference>
<dbReference type="PANTHER" id="PTHR37844:SF2">
    <property type="entry name" value="SER_THR PROTEIN PHOSPHATASE SUPERFAMILY (AFU_ORTHOLOGUE AFUA_1G14840)"/>
    <property type="match status" value="1"/>
</dbReference>
<dbReference type="PANTHER" id="PTHR37844">
    <property type="entry name" value="SER/THR PROTEIN PHOSPHATASE SUPERFAMILY (AFU_ORTHOLOGUE AFUA_1G14840)"/>
    <property type="match status" value="1"/>
</dbReference>
<name>A0A481ZAF9_9VIRU</name>
<dbReference type="SUPFAM" id="SSF56300">
    <property type="entry name" value="Metallo-dependent phosphatases"/>
    <property type="match status" value="1"/>
</dbReference>
<dbReference type="InterPro" id="IPR029052">
    <property type="entry name" value="Metallo-depent_PP-like"/>
</dbReference>
<feature type="domain" description="Calcineurin-like phosphoesterase" evidence="1">
    <location>
        <begin position="13"/>
        <end position="223"/>
    </location>
</feature>